<evidence type="ECO:0000313" key="1">
    <source>
        <dbReference type="EMBL" id="EFM08759.1"/>
    </source>
</evidence>
<evidence type="ECO:0000313" key="2">
    <source>
        <dbReference type="Proteomes" id="UP000005387"/>
    </source>
</evidence>
<accession>E0IEY3</accession>
<keyword evidence="2" id="KW-1185">Reference proteome</keyword>
<dbReference type="Proteomes" id="UP000005387">
    <property type="component" value="Unassembled WGS sequence"/>
</dbReference>
<dbReference type="RefSeq" id="WP_006040207.1">
    <property type="nucleotide sequence ID" value="NZ_AEDD01000013.1"/>
</dbReference>
<protein>
    <submittedName>
        <fullName evidence="1">Uncharacterized protein</fullName>
    </submittedName>
</protein>
<reference evidence="1 2" key="1">
    <citation type="submission" date="2010-07" db="EMBL/GenBank/DDBJ databases">
        <title>The draft genome of Paenibacillus curdlanolyticus YK9.</title>
        <authorList>
            <consortium name="US DOE Joint Genome Institute (JGI-PGF)"/>
            <person name="Lucas S."/>
            <person name="Copeland A."/>
            <person name="Lapidus A."/>
            <person name="Cheng J.-F."/>
            <person name="Bruce D."/>
            <person name="Goodwin L."/>
            <person name="Pitluck S."/>
            <person name="Land M.L."/>
            <person name="Hauser L."/>
            <person name="Chang Y.-J."/>
            <person name="Jeffries C."/>
            <person name="Anderson I.J."/>
            <person name="Johnson E."/>
            <person name="Loganathan U."/>
            <person name="Mulhopadhyay B."/>
            <person name="Kyrpides N."/>
            <person name="Woyke T.J."/>
        </authorList>
    </citation>
    <scope>NUCLEOTIDE SEQUENCE [LARGE SCALE GENOMIC DNA]</scope>
    <source>
        <strain evidence="1 2">YK9</strain>
    </source>
</reference>
<organism evidence="1 2">
    <name type="scientific">Paenibacillus curdlanolyticus YK9</name>
    <dbReference type="NCBI Taxonomy" id="717606"/>
    <lineage>
        <taxon>Bacteria</taxon>
        <taxon>Bacillati</taxon>
        <taxon>Bacillota</taxon>
        <taxon>Bacilli</taxon>
        <taxon>Bacillales</taxon>
        <taxon>Paenibacillaceae</taxon>
        <taxon>Paenibacillus</taxon>
    </lineage>
</organism>
<gene>
    <name evidence="1" type="ORF">PaecuDRAFT_4224</name>
</gene>
<name>E0IEY3_9BACL</name>
<sequence length="134" mass="15983">MDFVKSRKLKSDQALIKPVYEMLAEDQQWLDDLWHSIRTGNHSEIMSECEIQKVSTFTFDKLARLDAYLKSIKLNKKSAQTLAFYREYVELLLKYHKNNKFDSDYILQYMYLYSELVLGSQRYKLCNYHSSGVE</sequence>
<dbReference type="EMBL" id="AEDD01000013">
    <property type="protein sequence ID" value="EFM08759.1"/>
    <property type="molecule type" value="Genomic_DNA"/>
</dbReference>
<proteinExistence type="predicted"/>
<dbReference type="STRING" id="717606.PaecuDRAFT_4224"/>
<dbReference type="AlphaFoldDB" id="E0IEY3"/>